<dbReference type="EMBL" id="CP126114">
    <property type="protein sequence ID" value="WHY85456.1"/>
    <property type="molecule type" value="Genomic_DNA"/>
</dbReference>
<dbReference type="Pfam" id="PF01473">
    <property type="entry name" value="Choline_bind_1"/>
    <property type="match status" value="5"/>
</dbReference>
<name>A0AA95MKN3_9BACI</name>
<dbReference type="Pfam" id="PF01832">
    <property type="entry name" value="Glucosaminidase"/>
    <property type="match status" value="1"/>
</dbReference>
<dbReference type="Gene3D" id="2.30.30.40">
    <property type="entry name" value="SH3 Domains"/>
    <property type="match status" value="1"/>
</dbReference>
<dbReference type="PROSITE" id="PS51170">
    <property type="entry name" value="CW"/>
    <property type="match status" value="10"/>
</dbReference>
<dbReference type="GO" id="GO:0004040">
    <property type="term" value="F:amidase activity"/>
    <property type="evidence" value="ECO:0007669"/>
    <property type="project" value="InterPro"/>
</dbReference>
<keyword evidence="1" id="KW-0677">Repeat</keyword>
<gene>
    <name evidence="6" type="ORF">QNH39_23040</name>
</gene>
<proteinExistence type="predicted"/>
<feature type="chain" id="PRO_5041652797" evidence="3">
    <location>
        <begin position="26"/>
        <end position="744"/>
    </location>
</feature>
<dbReference type="InterPro" id="IPR018337">
    <property type="entry name" value="Cell_wall/Cho-bd_repeat"/>
</dbReference>
<feature type="repeat" description="Cell wall-binding" evidence="2">
    <location>
        <begin position="129"/>
        <end position="148"/>
    </location>
</feature>
<feature type="repeat" description="Cell wall-binding" evidence="2">
    <location>
        <begin position="253"/>
        <end position="272"/>
    </location>
</feature>
<dbReference type="KEGG" id="nnv:QNH39_23040"/>
<accession>A0AA95MKN3</accession>
<feature type="domain" description="SH3b" evidence="5">
    <location>
        <begin position="485"/>
        <end position="543"/>
    </location>
</feature>
<protein>
    <submittedName>
        <fullName evidence="6">Glucosaminidase domain-containing protein</fullName>
    </submittedName>
</protein>
<feature type="repeat" description="Cell wall-binding" evidence="2">
    <location>
        <begin position="295"/>
        <end position="314"/>
    </location>
</feature>
<evidence type="ECO:0000313" key="6">
    <source>
        <dbReference type="EMBL" id="WHY85456.1"/>
    </source>
</evidence>
<dbReference type="SMART" id="SM00047">
    <property type="entry name" value="LYZ2"/>
    <property type="match status" value="1"/>
</dbReference>
<evidence type="ECO:0000256" key="2">
    <source>
        <dbReference type="PROSITE-ProRule" id="PRU00591"/>
    </source>
</evidence>
<feature type="repeat" description="Cell wall-binding" evidence="2">
    <location>
        <begin position="355"/>
        <end position="374"/>
    </location>
</feature>
<dbReference type="RefSeq" id="WP_066091932.1">
    <property type="nucleotide sequence ID" value="NZ_CP126114.1"/>
</dbReference>
<evidence type="ECO:0000259" key="5">
    <source>
        <dbReference type="SMART" id="SM00287"/>
    </source>
</evidence>
<dbReference type="SMART" id="SM00287">
    <property type="entry name" value="SH3b"/>
    <property type="match status" value="1"/>
</dbReference>
<dbReference type="InterPro" id="IPR002901">
    <property type="entry name" value="MGlyc_endo_b_GlcNAc-like_dom"/>
</dbReference>
<sequence length="744" mass="83472">MKKKRIAAFALATMLFSSTASGVTAAGSYTWKYQNNNWYYQTTAGKNVTGWVLDNKSWYFLGSNGVMKTGWLLDKNRWYFLDKKSGAMKTGWLKDGNTWYFLDSSGAMKTGWLLNANTWYFLQPSGAMKTGWLLNNGKWYFLNTSGAMKTGWLANANNWYFLDSSGAMKTGWIEDKKLKYYLKPSGEMITGQKYIDGEPYVFSASGALNTNPITGWFRDGSIIIYFDKDGSKHTGWLVDGSNKYYFSEEGSIQTGWLTEGSNKYYFGSDGKMQTGLQTIDNQVYYFGTDGGLQIASGWKQIGTKWYYFGSEGAAYKGWLTDDAKKFYLGSDGAMVTGWLLDNNKWYFMNSTGVMTTGWILDNGKKYFLNNDGIMQTGWLSDKAETYYLNKSGAMTIGWLDLDNKKYYFDPNGKMVTGEQVIDGKLYTFFENGILNTGPVIQKTNYNLTFEQMLDIEMKQSPQTDKYRNNKAFVSSDFVLQDAKDPKKGVVTGTSINVREDTNNNAFVYGTLKQGAQVTIVSQVGTWYEIAYVTWRNAKTMDVAYYLNPTTFSPTDPEYFQFLLLNKSVGTTAQDLNANVLLGKGILAGKGEAFLKAGKQNNVNEVYLVAHALLETGNGKSNLANGIVVDTVDGKKLDKPVTVYNMFGIGAIDTCPETCGAQTAYKKGWFTPEDAIIGGAAFIGDGYINAGTPQNTLYKMRWNPNVPWHQYATDIGWSVKQVNNIKKVYDSLSSYTLYFDIPVYK</sequence>
<feature type="repeat" description="Cell wall-binding" evidence="2">
    <location>
        <begin position="335"/>
        <end position="354"/>
    </location>
</feature>
<feature type="repeat" description="Cell wall-binding" evidence="2">
    <location>
        <begin position="89"/>
        <end position="108"/>
    </location>
</feature>
<dbReference type="Gene3D" id="2.10.270.10">
    <property type="entry name" value="Cholin Binding"/>
    <property type="match status" value="6"/>
</dbReference>
<dbReference type="AlphaFoldDB" id="A0AA95MKN3"/>
<feature type="repeat" description="Cell wall-binding" evidence="2">
    <location>
        <begin position="149"/>
        <end position="168"/>
    </location>
</feature>
<keyword evidence="3" id="KW-0732">Signal</keyword>
<evidence type="ECO:0000313" key="7">
    <source>
        <dbReference type="Proteomes" id="UP001178288"/>
    </source>
</evidence>
<dbReference type="Gene3D" id="1.10.530.10">
    <property type="match status" value="1"/>
</dbReference>
<dbReference type="InterPro" id="IPR003646">
    <property type="entry name" value="SH3-like_bac-type"/>
</dbReference>
<feature type="repeat" description="Cell wall-binding" evidence="2">
    <location>
        <begin position="395"/>
        <end position="414"/>
    </location>
</feature>
<feature type="repeat" description="Cell wall-binding" evidence="2">
    <location>
        <begin position="48"/>
        <end position="67"/>
    </location>
</feature>
<keyword evidence="7" id="KW-1185">Reference proteome</keyword>
<dbReference type="Pfam" id="PF19127">
    <property type="entry name" value="Choline_bind_3"/>
    <property type="match status" value="5"/>
</dbReference>
<feature type="signal peptide" evidence="3">
    <location>
        <begin position="1"/>
        <end position="25"/>
    </location>
</feature>
<reference evidence="6" key="1">
    <citation type="submission" date="2023-05" db="EMBL/GenBank/DDBJ databases">
        <title>Comparative genomics of Bacillaceae isolates and their secondary metabolite potential.</title>
        <authorList>
            <person name="Song L."/>
            <person name="Nielsen L.J."/>
            <person name="Mohite O."/>
            <person name="Xu X."/>
            <person name="Weber T."/>
            <person name="Kovacs A.T."/>
        </authorList>
    </citation>
    <scope>NUCLEOTIDE SEQUENCE</scope>
    <source>
        <strain evidence="6">XLM17</strain>
    </source>
</reference>
<evidence type="ECO:0000256" key="1">
    <source>
        <dbReference type="ARBA" id="ARBA00022737"/>
    </source>
</evidence>
<feature type="domain" description="Mannosyl-glycoprotein endo-beta-N-acetylglucosamidase-like" evidence="4">
    <location>
        <begin position="578"/>
        <end position="739"/>
    </location>
</feature>
<dbReference type="SUPFAM" id="SSF69360">
    <property type="entry name" value="Cell wall binding repeat"/>
    <property type="match status" value="3"/>
</dbReference>
<evidence type="ECO:0000259" key="4">
    <source>
        <dbReference type="SMART" id="SM00047"/>
    </source>
</evidence>
<organism evidence="6 7">
    <name type="scientific">Neobacillus novalis</name>
    <dbReference type="NCBI Taxonomy" id="220687"/>
    <lineage>
        <taxon>Bacteria</taxon>
        <taxon>Bacillati</taxon>
        <taxon>Bacillota</taxon>
        <taxon>Bacilli</taxon>
        <taxon>Bacillales</taxon>
        <taxon>Bacillaceae</taxon>
        <taxon>Neobacillus</taxon>
    </lineage>
</organism>
<evidence type="ECO:0000256" key="3">
    <source>
        <dbReference type="SAM" id="SignalP"/>
    </source>
</evidence>
<dbReference type="Proteomes" id="UP001178288">
    <property type="component" value="Chromosome"/>
</dbReference>
<feature type="repeat" description="Cell wall-binding" evidence="2">
    <location>
        <begin position="273"/>
        <end position="292"/>
    </location>
</feature>